<reference evidence="1" key="1">
    <citation type="submission" date="2023-10" db="EMBL/GenBank/DDBJ databases">
        <title>Characterization and genome sequence of Mycobacterium intracellulare ABSURDO, a novel pathogenic isolate with three colony morphotypes that vary in growth and acid-fastness.</title>
        <authorList>
            <person name="Jude B.A."/>
            <person name="Robinson R.T."/>
        </authorList>
    </citation>
    <scope>NUCLEOTIDE SEQUENCE</scope>
    <source>
        <strain evidence="1">ABSURDO Component B</strain>
    </source>
</reference>
<proteinExistence type="predicted"/>
<comment type="caution">
    <text evidence="1">The sequence shown here is derived from an EMBL/GenBank/DDBJ whole genome shotgun (WGS) entry which is preliminary data.</text>
</comment>
<evidence type="ECO:0000313" key="1">
    <source>
        <dbReference type="EMBL" id="MDV7011860.1"/>
    </source>
</evidence>
<accession>A0AAE4RA57</accession>
<organism evidence="1 2">
    <name type="scientific">Mycobacterium intracellulare</name>
    <dbReference type="NCBI Taxonomy" id="1767"/>
    <lineage>
        <taxon>Bacteria</taxon>
        <taxon>Bacillati</taxon>
        <taxon>Actinomycetota</taxon>
        <taxon>Actinomycetes</taxon>
        <taxon>Mycobacteriales</taxon>
        <taxon>Mycobacteriaceae</taxon>
        <taxon>Mycobacterium</taxon>
        <taxon>Mycobacterium avium complex (MAC)</taxon>
    </lineage>
</organism>
<gene>
    <name evidence="1" type="ORF">R4F53_06025</name>
</gene>
<evidence type="ECO:0000313" key="2">
    <source>
        <dbReference type="Proteomes" id="UP001187143"/>
    </source>
</evidence>
<protein>
    <submittedName>
        <fullName evidence="1">Uncharacterized protein</fullName>
    </submittedName>
</protein>
<dbReference type="AlphaFoldDB" id="A0AAE4RA57"/>
<sequence length="68" mass="7731">MNFYRLHRSGIGWMMPVEFGAAFGEEEVGELAAGMIAETRCNESTHKQYCVVYWSGHIRIGHIAARQE</sequence>
<dbReference type="EMBL" id="JAWLLD010000005">
    <property type="protein sequence ID" value="MDV7011860.1"/>
    <property type="molecule type" value="Genomic_DNA"/>
</dbReference>
<name>A0AAE4RA57_MYCIT</name>
<dbReference type="RefSeq" id="WP_317727795.1">
    <property type="nucleotide sequence ID" value="NZ_JAWLLC010000008.1"/>
</dbReference>
<dbReference type="Proteomes" id="UP001187143">
    <property type="component" value="Unassembled WGS sequence"/>
</dbReference>